<feature type="non-terminal residue" evidence="2">
    <location>
        <position position="134"/>
    </location>
</feature>
<sequence>MRSTVPGQNVSSSYSSYVILDGIPLPPSAPKSFEVLNITATSASISWKSPASQNGVSSGYHVMVTPNMPSKFTKIQNITVGAKLKKFLITDLAPCNEYNISLAGITKPDSENAGGGEGMALELTITTSTAGKLP</sequence>
<reference evidence="2" key="1">
    <citation type="submission" date="2018-11" db="EMBL/GenBank/DDBJ databases">
        <authorList>
            <consortium name="Pathogen Informatics"/>
        </authorList>
    </citation>
    <scope>NUCLEOTIDE SEQUENCE</scope>
</reference>
<accession>A0A448WZV3</accession>
<organism evidence="2 3">
    <name type="scientific">Protopolystoma xenopodis</name>
    <dbReference type="NCBI Taxonomy" id="117903"/>
    <lineage>
        <taxon>Eukaryota</taxon>
        <taxon>Metazoa</taxon>
        <taxon>Spiralia</taxon>
        <taxon>Lophotrochozoa</taxon>
        <taxon>Platyhelminthes</taxon>
        <taxon>Monogenea</taxon>
        <taxon>Polyopisthocotylea</taxon>
        <taxon>Polystomatidea</taxon>
        <taxon>Polystomatidae</taxon>
        <taxon>Protopolystoma</taxon>
    </lineage>
</organism>
<dbReference type="InterPro" id="IPR003961">
    <property type="entry name" value="FN3_dom"/>
</dbReference>
<dbReference type="Pfam" id="PF00041">
    <property type="entry name" value="fn3"/>
    <property type="match status" value="1"/>
</dbReference>
<protein>
    <recommendedName>
        <fullName evidence="1">Fibronectin type-III domain-containing protein</fullName>
    </recommendedName>
</protein>
<comment type="caution">
    <text evidence="2">The sequence shown here is derived from an EMBL/GenBank/DDBJ whole genome shotgun (WGS) entry which is preliminary data.</text>
</comment>
<dbReference type="Proteomes" id="UP000784294">
    <property type="component" value="Unassembled WGS sequence"/>
</dbReference>
<dbReference type="EMBL" id="CAAALY010067039">
    <property type="protein sequence ID" value="VEL24308.1"/>
    <property type="molecule type" value="Genomic_DNA"/>
</dbReference>
<dbReference type="InterPro" id="IPR036116">
    <property type="entry name" value="FN3_sf"/>
</dbReference>
<dbReference type="SUPFAM" id="SSF49265">
    <property type="entry name" value="Fibronectin type III"/>
    <property type="match status" value="1"/>
</dbReference>
<dbReference type="Gene3D" id="2.60.40.10">
    <property type="entry name" value="Immunoglobulins"/>
    <property type="match status" value="1"/>
</dbReference>
<evidence type="ECO:0000313" key="2">
    <source>
        <dbReference type="EMBL" id="VEL24308.1"/>
    </source>
</evidence>
<keyword evidence="3" id="KW-1185">Reference proteome</keyword>
<gene>
    <name evidence="2" type="ORF">PXEA_LOCUS17748</name>
</gene>
<dbReference type="AlphaFoldDB" id="A0A448WZV3"/>
<feature type="domain" description="Fibronectin type-III" evidence="1">
    <location>
        <begin position="26"/>
        <end position="129"/>
    </location>
</feature>
<dbReference type="OrthoDB" id="6022401at2759"/>
<dbReference type="SMART" id="SM00060">
    <property type="entry name" value="FN3"/>
    <property type="match status" value="1"/>
</dbReference>
<name>A0A448WZV3_9PLAT</name>
<dbReference type="InterPro" id="IPR013783">
    <property type="entry name" value="Ig-like_fold"/>
</dbReference>
<proteinExistence type="predicted"/>
<evidence type="ECO:0000259" key="1">
    <source>
        <dbReference type="PROSITE" id="PS50853"/>
    </source>
</evidence>
<dbReference type="CDD" id="cd00063">
    <property type="entry name" value="FN3"/>
    <property type="match status" value="1"/>
</dbReference>
<dbReference type="PROSITE" id="PS50853">
    <property type="entry name" value="FN3"/>
    <property type="match status" value="1"/>
</dbReference>
<evidence type="ECO:0000313" key="3">
    <source>
        <dbReference type="Proteomes" id="UP000784294"/>
    </source>
</evidence>